<feature type="transmembrane region" description="Helical" evidence="6">
    <location>
        <begin position="191"/>
        <end position="207"/>
    </location>
</feature>
<dbReference type="GO" id="GO:0015658">
    <property type="term" value="F:branched-chain amino acid transmembrane transporter activity"/>
    <property type="evidence" value="ECO:0007669"/>
    <property type="project" value="InterPro"/>
</dbReference>
<dbReference type="PANTHER" id="PTHR30482">
    <property type="entry name" value="HIGH-AFFINITY BRANCHED-CHAIN AMINO ACID TRANSPORT SYSTEM PERMEASE"/>
    <property type="match status" value="1"/>
</dbReference>
<keyword evidence="5 6" id="KW-0472">Membrane</keyword>
<evidence type="ECO:0000256" key="2">
    <source>
        <dbReference type="ARBA" id="ARBA00022475"/>
    </source>
</evidence>
<comment type="caution">
    <text evidence="7">The sequence shown here is derived from an EMBL/GenBank/DDBJ whole genome shotgun (WGS) entry which is preliminary data.</text>
</comment>
<feature type="transmembrane region" description="Helical" evidence="6">
    <location>
        <begin position="411"/>
        <end position="428"/>
    </location>
</feature>
<feature type="transmembrane region" description="Helical" evidence="6">
    <location>
        <begin position="91"/>
        <end position="109"/>
    </location>
</feature>
<reference evidence="7" key="1">
    <citation type="submission" date="2021-03" db="EMBL/GenBank/DDBJ databases">
        <title>Whole genome sequence of Jiella sp. CQZ9-1.</title>
        <authorList>
            <person name="Tuo L."/>
        </authorList>
    </citation>
    <scope>NUCLEOTIDE SEQUENCE</scope>
    <source>
        <strain evidence="7">CQZ9-1</strain>
    </source>
</reference>
<organism evidence="7 8">
    <name type="scientific">Jiella flava</name>
    <dbReference type="NCBI Taxonomy" id="2816857"/>
    <lineage>
        <taxon>Bacteria</taxon>
        <taxon>Pseudomonadati</taxon>
        <taxon>Pseudomonadota</taxon>
        <taxon>Alphaproteobacteria</taxon>
        <taxon>Hyphomicrobiales</taxon>
        <taxon>Aurantimonadaceae</taxon>
        <taxon>Jiella</taxon>
    </lineage>
</organism>
<evidence type="ECO:0000313" key="7">
    <source>
        <dbReference type="EMBL" id="MBO0661904.1"/>
    </source>
</evidence>
<accession>A0A939FYX4</accession>
<feature type="transmembrane region" description="Helical" evidence="6">
    <location>
        <begin position="61"/>
        <end position="79"/>
    </location>
</feature>
<dbReference type="InterPro" id="IPR043428">
    <property type="entry name" value="LivM-like"/>
</dbReference>
<dbReference type="Proteomes" id="UP000664122">
    <property type="component" value="Unassembled WGS sequence"/>
</dbReference>
<keyword evidence="4 6" id="KW-1133">Transmembrane helix</keyword>
<evidence type="ECO:0000256" key="1">
    <source>
        <dbReference type="ARBA" id="ARBA00004651"/>
    </source>
</evidence>
<evidence type="ECO:0000256" key="4">
    <source>
        <dbReference type="ARBA" id="ARBA00022989"/>
    </source>
</evidence>
<keyword evidence="2" id="KW-1003">Cell membrane</keyword>
<feature type="transmembrane region" description="Helical" evidence="6">
    <location>
        <begin position="7"/>
        <end position="31"/>
    </location>
</feature>
<feature type="transmembrane region" description="Helical" evidence="6">
    <location>
        <begin position="164"/>
        <end position="184"/>
    </location>
</feature>
<dbReference type="EMBL" id="JAFMPP010000003">
    <property type="protein sequence ID" value="MBO0661904.1"/>
    <property type="molecule type" value="Genomic_DNA"/>
</dbReference>
<protein>
    <submittedName>
        <fullName evidence="7">Branched-chain amino acid ABC transporter permease</fullName>
    </submittedName>
</protein>
<dbReference type="PANTHER" id="PTHR30482:SF10">
    <property type="entry name" value="HIGH-AFFINITY BRANCHED-CHAIN AMINO ACID TRANSPORT PROTEIN BRAE"/>
    <property type="match status" value="1"/>
</dbReference>
<feature type="transmembrane region" description="Helical" evidence="6">
    <location>
        <begin position="312"/>
        <end position="332"/>
    </location>
</feature>
<evidence type="ECO:0000256" key="6">
    <source>
        <dbReference type="SAM" id="Phobius"/>
    </source>
</evidence>
<feature type="transmembrane region" description="Helical" evidence="6">
    <location>
        <begin position="116"/>
        <end position="133"/>
    </location>
</feature>
<keyword evidence="3 6" id="KW-0812">Transmembrane</keyword>
<keyword evidence="8" id="KW-1185">Reference proteome</keyword>
<proteinExistence type="predicted"/>
<dbReference type="AlphaFoldDB" id="A0A939FYX4"/>
<feature type="transmembrane region" description="Helical" evidence="6">
    <location>
        <begin position="368"/>
        <end position="391"/>
    </location>
</feature>
<evidence type="ECO:0000313" key="8">
    <source>
        <dbReference type="Proteomes" id="UP000664122"/>
    </source>
</evidence>
<sequence length="438" mass="46944">MTRLNRPLIYFAVIGLLYLSIGILQSWMLALTVLNDALIAAVMALGVNMMWGYAGLFNIGISGFFALGGLAVVLVSNSANLEAWNAGTPRILLSLLCGGAFVFGGVAAYRKLPSAWLRVVVILLLTGLGWATFEYVYTPAVEAVEAVNPASAGNIGGMGLPVPLAWFVGAGFAAFAAWVVAKIALGLRSDYLAIATLGIGQIIISVMKNEIWLDRGVKDVYDLHRWPVPKEVNLQNADWFIAAAHSMGIDVRTASALFVGICFALISATVLVFLLTLAETSLNSPWGRMMRAIRDNEVAAEAMGKDVKKRHLQIFVLGSAVVGIGGALYAVFHGIFSPHSYDDPLRYTFLIWAMVILGGSGNNFGSTLGALVVMLIWIQAESLGPALMHLITAHLSDGPLKSQLINSAVQIRLPLVGIVLIAVLRFSPRGLLPERSRN</sequence>
<dbReference type="GO" id="GO:0005886">
    <property type="term" value="C:plasma membrane"/>
    <property type="evidence" value="ECO:0007669"/>
    <property type="project" value="UniProtKB-SubCell"/>
</dbReference>
<feature type="transmembrane region" description="Helical" evidence="6">
    <location>
        <begin position="344"/>
        <end position="361"/>
    </location>
</feature>
<evidence type="ECO:0000256" key="5">
    <source>
        <dbReference type="ARBA" id="ARBA00023136"/>
    </source>
</evidence>
<feature type="transmembrane region" description="Helical" evidence="6">
    <location>
        <begin position="256"/>
        <end position="278"/>
    </location>
</feature>
<comment type="subcellular location">
    <subcellularLocation>
        <location evidence="1">Cell membrane</location>
        <topology evidence="1">Multi-pass membrane protein</topology>
    </subcellularLocation>
</comment>
<dbReference type="InterPro" id="IPR001851">
    <property type="entry name" value="ABC_transp_permease"/>
</dbReference>
<dbReference type="RefSeq" id="WP_207256678.1">
    <property type="nucleotide sequence ID" value="NZ_JAFMPP010000003.1"/>
</dbReference>
<dbReference type="Pfam" id="PF02653">
    <property type="entry name" value="BPD_transp_2"/>
    <property type="match status" value="1"/>
</dbReference>
<name>A0A939FYX4_9HYPH</name>
<dbReference type="CDD" id="cd06581">
    <property type="entry name" value="TM_PBP1_LivM_like"/>
    <property type="match status" value="1"/>
</dbReference>
<evidence type="ECO:0000256" key="3">
    <source>
        <dbReference type="ARBA" id="ARBA00022692"/>
    </source>
</evidence>
<gene>
    <name evidence="7" type="ORF">J1C48_04895</name>
</gene>